<reference evidence="1 2" key="1">
    <citation type="submission" date="2016-06" db="EMBL/GenBank/DDBJ databases">
        <authorList>
            <person name="Kjaerup R.B."/>
            <person name="Dalgaard T.S."/>
            <person name="Juul-Madsen H.R."/>
        </authorList>
    </citation>
    <scope>NUCLEOTIDE SEQUENCE [LARGE SCALE GENOMIC DNA]</scope>
    <source>
        <strain evidence="1 2">DSM 43913</strain>
    </source>
</reference>
<proteinExistence type="predicted"/>
<dbReference type="InterPro" id="IPR032584">
    <property type="entry name" value="DUF4913"/>
</dbReference>
<evidence type="ECO:0000313" key="1">
    <source>
        <dbReference type="EMBL" id="SCG15573.1"/>
    </source>
</evidence>
<dbReference type="AlphaFoldDB" id="A0A1C5G6M0"/>
<keyword evidence="2" id="KW-1185">Reference proteome</keyword>
<dbReference type="EMBL" id="LT607733">
    <property type="protein sequence ID" value="SCG15573.1"/>
    <property type="molecule type" value="Genomic_DNA"/>
</dbReference>
<accession>A0A1C5G6M0</accession>
<evidence type="ECO:0000313" key="2">
    <source>
        <dbReference type="Proteomes" id="UP000198251"/>
    </source>
</evidence>
<sequence length="171" mass="19270">MTSVETSSPSGEVDGTTEDLAAQVALLTRQVAELQQVLADRAVSGGGQGQPPLYATVEEWVRDYLLPGFPRPVGEVGLVRWHWCEQWWRHDEAVTRLTALWYGWEHARLEMTGMLGWLRELDHHLPMLLGPDGPFRSCAPGIDGSAARHKAPTVAAFEQAPKQWWDWWDTK</sequence>
<gene>
    <name evidence="1" type="ORF">GA0070610_1808</name>
</gene>
<protein>
    <recommendedName>
        <fullName evidence="3">DUF4913 domain-containing protein</fullName>
    </recommendedName>
</protein>
<name>A0A1C5G6M0_MICEH</name>
<organism evidence="1 2">
    <name type="scientific">Micromonospora echinofusca</name>
    <dbReference type="NCBI Taxonomy" id="47858"/>
    <lineage>
        <taxon>Bacteria</taxon>
        <taxon>Bacillati</taxon>
        <taxon>Actinomycetota</taxon>
        <taxon>Actinomycetes</taxon>
        <taxon>Micromonosporales</taxon>
        <taxon>Micromonosporaceae</taxon>
        <taxon>Micromonospora</taxon>
    </lineage>
</organism>
<dbReference type="Proteomes" id="UP000198251">
    <property type="component" value="Chromosome I"/>
</dbReference>
<dbReference type="Pfam" id="PF16259">
    <property type="entry name" value="DUF4913"/>
    <property type="match status" value="1"/>
</dbReference>
<evidence type="ECO:0008006" key="3">
    <source>
        <dbReference type="Google" id="ProtNLM"/>
    </source>
</evidence>